<reference evidence="3" key="1">
    <citation type="submission" date="2017-08" db="EMBL/GenBank/DDBJ databases">
        <authorList>
            <person name="Polle J.E."/>
            <person name="Barry K."/>
            <person name="Cushman J."/>
            <person name="Schmutz J."/>
            <person name="Tran D."/>
            <person name="Hathwaick L.T."/>
            <person name="Yim W.C."/>
            <person name="Jenkins J."/>
            <person name="Mckie-Krisberg Z.M."/>
            <person name="Prochnik S."/>
            <person name="Lindquist E."/>
            <person name="Dockter R.B."/>
            <person name="Adam C."/>
            <person name="Molina H."/>
            <person name="Bunkerborg J."/>
            <person name="Jin E."/>
            <person name="Buchheim M."/>
            <person name="Magnuson J."/>
        </authorList>
    </citation>
    <scope>NUCLEOTIDE SEQUENCE</scope>
    <source>
        <strain evidence="3">CCAP 19/18</strain>
    </source>
</reference>
<evidence type="ECO:0000256" key="1">
    <source>
        <dbReference type="SAM" id="MobiDB-lite"/>
    </source>
</evidence>
<feature type="domain" description="Protein NO VEIN C-terminal" evidence="2">
    <location>
        <begin position="380"/>
        <end position="469"/>
    </location>
</feature>
<dbReference type="Proteomes" id="UP000815325">
    <property type="component" value="Unassembled WGS sequence"/>
</dbReference>
<evidence type="ECO:0000313" key="3">
    <source>
        <dbReference type="EMBL" id="KAF5841982.1"/>
    </source>
</evidence>
<proteinExistence type="predicted"/>
<feature type="region of interest" description="Disordered" evidence="1">
    <location>
        <begin position="183"/>
        <end position="256"/>
    </location>
</feature>
<feature type="compositionally biased region" description="Low complexity" evidence="1">
    <location>
        <begin position="234"/>
        <end position="251"/>
    </location>
</feature>
<evidence type="ECO:0000313" key="4">
    <source>
        <dbReference type="Proteomes" id="UP000815325"/>
    </source>
</evidence>
<protein>
    <recommendedName>
        <fullName evidence="2">Protein NO VEIN C-terminal domain-containing protein</fullName>
    </recommendedName>
</protein>
<accession>A0ABQ7H553</accession>
<dbReference type="EMBL" id="MU069471">
    <property type="protein sequence ID" value="KAF5841982.1"/>
    <property type="molecule type" value="Genomic_DNA"/>
</dbReference>
<organism evidence="3 4">
    <name type="scientific">Dunaliella salina</name>
    <name type="common">Green alga</name>
    <name type="synonym">Protococcus salinus</name>
    <dbReference type="NCBI Taxonomy" id="3046"/>
    <lineage>
        <taxon>Eukaryota</taxon>
        <taxon>Viridiplantae</taxon>
        <taxon>Chlorophyta</taxon>
        <taxon>core chlorophytes</taxon>
        <taxon>Chlorophyceae</taxon>
        <taxon>CS clade</taxon>
        <taxon>Chlamydomonadales</taxon>
        <taxon>Dunaliellaceae</taxon>
        <taxon>Dunaliella</taxon>
    </lineage>
</organism>
<sequence>MPSLQRSTAPVGLRRGVPVTQGNEEVTALCKKALSCMQRVLWRDDMHMYSMLKALGISQVLPYLTVELLEDDPFLDWALLGPSGPIAKTYTSRQDAALVFGQSTVRLYLKGSSQRSSGSIFNVGSAARELSRLFSAEAIGQLAEGAALRRYPKDTIELQRQLAKLLKEPDMEKLMQEEGIPQLPADEPSWLDNVAGTGPFANPPPVSEAAASPEDPPANCNKNGGNGNGAVDQNAPGAGSANTTTTSTAASRSIGPTTQATAVVPCSSTAAGELVGVPTATLAPRDVNKVVNDKYKQAAAYAQVCARAKEKQEKRDREERLRQQQEGQQQEVQRPQGFSQAGMASTQLHHYSADEVRRTMSAASVKSRQTGKQGEVMAVQELIKGLSREFKVKWLDADGSTMKPYDIEVEPAMDRGARAAGAKRSLVEVKSTAKVLGGCVEFYLSPNQFKAALEHGAAYEVFLVRGTEEESPDMIQLPNPAALWRQGRIRMEQAVHFSLDPKLAEEMRL</sequence>
<name>A0ABQ7H553_DUNSA</name>
<comment type="caution">
    <text evidence="3">The sequence shown here is derived from an EMBL/GenBank/DDBJ whole genome shotgun (WGS) entry which is preliminary data.</text>
</comment>
<dbReference type="InterPro" id="IPR024975">
    <property type="entry name" value="NOV_C"/>
</dbReference>
<feature type="compositionally biased region" description="Basic and acidic residues" evidence="1">
    <location>
        <begin position="311"/>
        <end position="323"/>
    </location>
</feature>
<gene>
    <name evidence="3" type="ORF">DUNSADRAFT_9863</name>
</gene>
<feature type="compositionally biased region" description="Low complexity" evidence="1">
    <location>
        <begin position="207"/>
        <end position="223"/>
    </location>
</feature>
<dbReference type="Pfam" id="PF13020">
    <property type="entry name" value="NOV_C"/>
    <property type="match status" value="1"/>
</dbReference>
<feature type="compositionally biased region" description="Low complexity" evidence="1">
    <location>
        <begin position="324"/>
        <end position="336"/>
    </location>
</feature>
<feature type="region of interest" description="Disordered" evidence="1">
    <location>
        <begin position="311"/>
        <end position="344"/>
    </location>
</feature>
<evidence type="ECO:0000259" key="2">
    <source>
        <dbReference type="Pfam" id="PF13020"/>
    </source>
</evidence>
<keyword evidence="4" id="KW-1185">Reference proteome</keyword>